<accession>A0A1I3X9P9</accession>
<dbReference type="SUPFAM" id="SSF48317">
    <property type="entry name" value="Acid phosphatase/Vanadium-dependent haloperoxidase"/>
    <property type="match status" value="1"/>
</dbReference>
<dbReference type="Proteomes" id="UP000183557">
    <property type="component" value="Unassembled WGS sequence"/>
</dbReference>
<protein>
    <recommendedName>
        <fullName evidence="4">PAP2 superfamily protein</fullName>
    </recommendedName>
</protein>
<feature type="transmembrane region" description="Helical" evidence="1">
    <location>
        <begin position="20"/>
        <end position="42"/>
    </location>
</feature>
<evidence type="ECO:0000313" key="2">
    <source>
        <dbReference type="EMBL" id="SFK16067.1"/>
    </source>
</evidence>
<sequence length="162" mass="18705">MDEVLLRWIYDFSEVDLVDQIMIFFSSWGYKGMIIAFLLMAIMKRTRKAGLAVIAGTVVGLIITRTIRYLMPRERPFVVFEDIPALIAKEASASFPSEQGLIAGGIYRSFVVFRRGTEMARSCDRPSCTCLSSLPWSPFRFRCCYRCLDRFLFLFNNKQCHL</sequence>
<keyword evidence="1" id="KW-1133">Transmembrane helix</keyword>
<keyword evidence="3" id="KW-1185">Reference proteome</keyword>
<keyword evidence="1" id="KW-0812">Transmembrane</keyword>
<evidence type="ECO:0008006" key="4">
    <source>
        <dbReference type="Google" id="ProtNLM"/>
    </source>
</evidence>
<evidence type="ECO:0000313" key="3">
    <source>
        <dbReference type="Proteomes" id="UP000183557"/>
    </source>
</evidence>
<gene>
    <name evidence="2" type="ORF">SAMN04487936_10873</name>
</gene>
<dbReference type="EMBL" id="FOSB01000008">
    <property type="protein sequence ID" value="SFK16067.1"/>
    <property type="molecule type" value="Genomic_DNA"/>
</dbReference>
<feature type="transmembrane region" description="Helical" evidence="1">
    <location>
        <begin position="49"/>
        <end position="71"/>
    </location>
</feature>
<organism evidence="2 3">
    <name type="scientific">Halobacillus dabanensis</name>
    <dbReference type="NCBI Taxonomy" id="240302"/>
    <lineage>
        <taxon>Bacteria</taxon>
        <taxon>Bacillati</taxon>
        <taxon>Bacillota</taxon>
        <taxon>Bacilli</taxon>
        <taxon>Bacillales</taxon>
        <taxon>Bacillaceae</taxon>
        <taxon>Halobacillus</taxon>
    </lineage>
</organism>
<proteinExistence type="predicted"/>
<dbReference type="AlphaFoldDB" id="A0A1I3X9P9"/>
<name>A0A1I3X9P9_HALDA</name>
<evidence type="ECO:0000256" key="1">
    <source>
        <dbReference type="SAM" id="Phobius"/>
    </source>
</evidence>
<reference evidence="3" key="1">
    <citation type="submission" date="2016-10" db="EMBL/GenBank/DDBJ databases">
        <authorList>
            <person name="Varghese N."/>
            <person name="Submissions S."/>
        </authorList>
    </citation>
    <scope>NUCLEOTIDE SEQUENCE [LARGE SCALE GENOMIC DNA]</scope>
    <source>
        <strain evidence="3">CGMCC 1.3704</strain>
    </source>
</reference>
<keyword evidence="1" id="KW-0472">Membrane</keyword>
<dbReference type="InterPro" id="IPR036938">
    <property type="entry name" value="PAP2/HPO_sf"/>
</dbReference>